<dbReference type="AlphaFoldDB" id="A0A4R2LY37"/>
<keyword evidence="3" id="KW-1185">Reference proteome</keyword>
<keyword evidence="1" id="KW-0812">Transmembrane</keyword>
<evidence type="ECO:0000313" key="3">
    <source>
        <dbReference type="Proteomes" id="UP000295711"/>
    </source>
</evidence>
<accession>A0A4R2LY37</accession>
<name>A0A4R2LY37_9FIRM</name>
<evidence type="ECO:0000313" key="2">
    <source>
        <dbReference type="EMBL" id="TCO85317.1"/>
    </source>
</evidence>
<proteinExistence type="predicted"/>
<sequence>MRRAGNIFEQESYRGAGIRAVSGVTLTMIVCSVLSVLAAIGIIANFGAVTARIAIFMANTLSSGFPILVVVIAAVYFVVRLKWKLRRSFWGW</sequence>
<keyword evidence="1" id="KW-1133">Transmembrane helix</keyword>
<gene>
    <name evidence="2" type="ORF">EV212_10338</name>
</gene>
<organism evidence="2 3">
    <name type="scientific">Frisingicoccus caecimuris</name>
    <dbReference type="NCBI Taxonomy" id="1796636"/>
    <lineage>
        <taxon>Bacteria</taxon>
        <taxon>Bacillati</taxon>
        <taxon>Bacillota</taxon>
        <taxon>Clostridia</taxon>
        <taxon>Lachnospirales</taxon>
        <taxon>Lachnospiraceae</taxon>
        <taxon>Frisingicoccus</taxon>
    </lineage>
</organism>
<dbReference type="RefSeq" id="WP_132089423.1">
    <property type="nucleotide sequence ID" value="NZ_JANKAQ010000003.1"/>
</dbReference>
<feature type="transmembrane region" description="Helical" evidence="1">
    <location>
        <begin position="53"/>
        <end position="79"/>
    </location>
</feature>
<reference evidence="2 3" key="1">
    <citation type="submission" date="2019-03" db="EMBL/GenBank/DDBJ databases">
        <title>Genomic Encyclopedia of Type Strains, Phase IV (KMG-IV): sequencing the most valuable type-strain genomes for metagenomic binning, comparative biology and taxonomic classification.</title>
        <authorList>
            <person name="Goeker M."/>
        </authorList>
    </citation>
    <scope>NUCLEOTIDE SEQUENCE [LARGE SCALE GENOMIC DNA]</scope>
    <source>
        <strain evidence="2 3">DSM 28559</strain>
    </source>
</reference>
<evidence type="ECO:0000256" key="1">
    <source>
        <dbReference type="SAM" id="Phobius"/>
    </source>
</evidence>
<dbReference type="Proteomes" id="UP000295711">
    <property type="component" value="Unassembled WGS sequence"/>
</dbReference>
<dbReference type="EMBL" id="SLXA01000003">
    <property type="protein sequence ID" value="TCO85317.1"/>
    <property type="molecule type" value="Genomic_DNA"/>
</dbReference>
<keyword evidence="1" id="KW-0472">Membrane</keyword>
<protein>
    <submittedName>
        <fullName evidence="2">Uncharacterized protein</fullName>
    </submittedName>
</protein>
<feature type="transmembrane region" description="Helical" evidence="1">
    <location>
        <begin position="21"/>
        <end position="47"/>
    </location>
</feature>
<dbReference type="OrthoDB" id="9849366at2"/>
<comment type="caution">
    <text evidence="2">The sequence shown here is derived from an EMBL/GenBank/DDBJ whole genome shotgun (WGS) entry which is preliminary data.</text>
</comment>